<comment type="caution">
    <text evidence="3">The sequence shown here is derived from an EMBL/GenBank/DDBJ whole genome shotgun (WGS) entry which is preliminary data.</text>
</comment>
<feature type="non-terminal residue" evidence="3">
    <location>
        <position position="80"/>
    </location>
</feature>
<protein>
    <submittedName>
        <fullName evidence="3">Uncharacterized protein</fullName>
    </submittedName>
</protein>
<evidence type="ECO:0000313" key="3">
    <source>
        <dbReference type="EMBL" id="CAF4681645.1"/>
    </source>
</evidence>
<sequence>VGAFDISRRSCTSRSSCPHARHSSRYNISLLAMTLRPKVVSVGKRKQFSLTSTMLESGYIALGSDFQTSFACPLGTTGFF</sequence>
<gene>
    <name evidence="3" type="ORF">GIL414_LOCUS42304</name>
    <name evidence="2" type="ORF">SMN809_LOCUS39992</name>
</gene>
<feature type="region of interest" description="Disordered" evidence="1">
    <location>
        <begin position="1"/>
        <end position="20"/>
    </location>
</feature>
<evidence type="ECO:0000313" key="4">
    <source>
        <dbReference type="Proteomes" id="UP000681720"/>
    </source>
</evidence>
<dbReference type="EMBL" id="CAJOBI010108858">
    <property type="protein sequence ID" value="CAF4623470.1"/>
    <property type="molecule type" value="Genomic_DNA"/>
</dbReference>
<evidence type="ECO:0000313" key="2">
    <source>
        <dbReference type="EMBL" id="CAF4623470.1"/>
    </source>
</evidence>
<organism evidence="3 4">
    <name type="scientific">Rotaria magnacalcarata</name>
    <dbReference type="NCBI Taxonomy" id="392030"/>
    <lineage>
        <taxon>Eukaryota</taxon>
        <taxon>Metazoa</taxon>
        <taxon>Spiralia</taxon>
        <taxon>Gnathifera</taxon>
        <taxon>Rotifera</taxon>
        <taxon>Eurotatoria</taxon>
        <taxon>Bdelloidea</taxon>
        <taxon>Philodinida</taxon>
        <taxon>Philodinidae</taxon>
        <taxon>Rotaria</taxon>
    </lineage>
</organism>
<feature type="non-terminal residue" evidence="3">
    <location>
        <position position="1"/>
    </location>
</feature>
<dbReference type="Proteomes" id="UP000681720">
    <property type="component" value="Unassembled WGS sequence"/>
</dbReference>
<name>A0A8S3A2V3_9BILA</name>
<accession>A0A8S3A2V3</accession>
<dbReference type="EMBL" id="CAJOBJ010122225">
    <property type="protein sequence ID" value="CAF4681645.1"/>
    <property type="molecule type" value="Genomic_DNA"/>
</dbReference>
<evidence type="ECO:0000256" key="1">
    <source>
        <dbReference type="SAM" id="MobiDB-lite"/>
    </source>
</evidence>
<proteinExistence type="predicted"/>
<reference evidence="3" key="1">
    <citation type="submission" date="2021-02" db="EMBL/GenBank/DDBJ databases">
        <authorList>
            <person name="Nowell W R."/>
        </authorList>
    </citation>
    <scope>NUCLEOTIDE SEQUENCE</scope>
</reference>
<dbReference type="Proteomes" id="UP000676336">
    <property type="component" value="Unassembled WGS sequence"/>
</dbReference>
<dbReference type="AlphaFoldDB" id="A0A8S3A2V3"/>